<protein>
    <submittedName>
        <fullName evidence="5">rRNA methylase</fullName>
    </submittedName>
</protein>
<dbReference type="InterPro" id="IPR029026">
    <property type="entry name" value="tRNA_m1G_MTases_N"/>
</dbReference>
<reference evidence="5 6" key="1">
    <citation type="submission" date="2016-11" db="EMBL/GenBank/DDBJ databases">
        <authorList>
            <person name="Kadnikov V."/>
            <person name="Nazina T."/>
        </authorList>
    </citation>
    <scope>NUCLEOTIDE SEQUENCE [LARGE SCALE GENOMIC DNA]</scope>
    <source>
        <strain evidence="5 6">1017</strain>
    </source>
</reference>
<comment type="similarity">
    <text evidence="1">Belongs to the class IV-like SAM-binding methyltransferase superfamily. RNA methyltransferase TrmH family.</text>
</comment>
<gene>
    <name evidence="5" type="ORF">BRO54_2922</name>
</gene>
<dbReference type="GO" id="GO:0003723">
    <property type="term" value="F:RNA binding"/>
    <property type="evidence" value="ECO:0007669"/>
    <property type="project" value="InterPro"/>
</dbReference>
<dbReference type="Pfam" id="PF22435">
    <property type="entry name" value="MRM3-like_sub_bind"/>
    <property type="match status" value="1"/>
</dbReference>
<dbReference type="Pfam" id="PF00588">
    <property type="entry name" value="SpoU_methylase"/>
    <property type="match status" value="1"/>
</dbReference>
<dbReference type="SUPFAM" id="SSF75217">
    <property type="entry name" value="alpha/beta knot"/>
    <property type="match status" value="1"/>
</dbReference>
<dbReference type="GO" id="GO:0008173">
    <property type="term" value="F:RNA methyltransferase activity"/>
    <property type="evidence" value="ECO:0007669"/>
    <property type="project" value="InterPro"/>
</dbReference>
<keyword evidence="3" id="KW-0808">Transferase</keyword>
<dbReference type="PANTHER" id="PTHR43191:SF2">
    <property type="entry name" value="RRNA METHYLTRANSFERASE 3, MITOCHONDRIAL"/>
    <property type="match status" value="1"/>
</dbReference>
<dbReference type="PANTHER" id="PTHR43191">
    <property type="entry name" value="RRNA METHYLTRANSFERASE 3"/>
    <property type="match status" value="1"/>
</dbReference>
<dbReference type="InterPro" id="IPR029064">
    <property type="entry name" value="Ribosomal_eL30-like_sf"/>
</dbReference>
<dbReference type="InterPro" id="IPR051259">
    <property type="entry name" value="rRNA_Methyltransferase"/>
</dbReference>
<name>A0A1Q5SS83_9BACL</name>
<dbReference type="Proteomes" id="UP000186030">
    <property type="component" value="Unassembled WGS sequence"/>
</dbReference>
<evidence type="ECO:0000256" key="1">
    <source>
        <dbReference type="ARBA" id="ARBA00007228"/>
    </source>
</evidence>
<dbReference type="InterPro" id="IPR001537">
    <property type="entry name" value="SpoU_MeTrfase"/>
</dbReference>
<dbReference type="InterPro" id="IPR013123">
    <property type="entry name" value="SpoU_subst-bd"/>
</dbReference>
<dbReference type="Gene3D" id="3.40.1280.10">
    <property type="match status" value="1"/>
</dbReference>
<feature type="domain" description="RNA 2-O ribose methyltransferase substrate binding" evidence="4">
    <location>
        <begin position="36"/>
        <end position="105"/>
    </location>
</feature>
<dbReference type="AlphaFoldDB" id="A0A1Q5SS83"/>
<sequence>MGDETVKRIESPKNARVKQWKKLLTKKGRDETGLFLLEGFHLVEEAIKSNAPLVELIVEEQTAVPPGWNVTDVPVVIVTETVMKAISSTETPQGIAAVCRQLSTELRGVKTALLIDAVQDPGNLGAMIRTADAAGIDAVILGEGCADLYNPKVVRATQGSLFHLPVVKGDLAQWIARFKEQGIPVYGTALENAVDYRTVPQSSSFALLVGNEGSGVRRELLEMTTENIYIPIYGQAESLNVAVAAGILLYSLQAVR</sequence>
<evidence type="ECO:0000256" key="3">
    <source>
        <dbReference type="ARBA" id="ARBA00022679"/>
    </source>
</evidence>
<dbReference type="InterPro" id="IPR053888">
    <property type="entry name" value="MRM3-like_sub_bind"/>
</dbReference>
<evidence type="ECO:0000259" key="4">
    <source>
        <dbReference type="SMART" id="SM00967"/>
    </source>
</evidence>
<reference evidence="6" key="2">
    <citation type="submission" date="2017-01" db="EMBL/GenBank/DDBJ databases">
        <title>Genome sequencing and annotation of Geobacillus sp. 1017, a Hydrocarbon-Oxidizing Thermophilic Bacterium Isolated from a Heavy Oil Reservoir (China).</title>
        <authorList>
            <person name="Kadnikov V.V."/>
            <person name="Mardanov A.V."/>
            <person name="Poltaraus A.B."/>
            <person name="Sokolova D.S."/>
            <person name="Semenova E.M."/>
            <person name="Ravin N.V."/>
            <person name="Tourova T.P."/>
            <person name="Nazina T.N."/>
        </authorList>
    </citation>
    <scope>NUCLEOTIDE SEQUENCE [LARGE SCALE GENOMIC DNA]</scope>
    <source>
        <strain evidence="6">1017</strain>
    </source>
</reference>
<evidence type="ECO:0000313" key="6">
    <source>
        <dbReference type="Proteomes" id="UP000186030"/>
    </source>
</evidence>
<organism evidence="5 6">
    <name type="scientific">Geobacillus proteiniphilus</name>
    <dbReference type="NCBI Taxonomy" id="860353"/>
    <lineage>
        <taxon>Bacteria</taxon>
        <taxon>Bacillati</taxon>
        <taxon>Bacillota</taxon>
        <taxon>Bacilli</taxon>
        <taxon>Bacillales</taxon>
        <taxon>Anoxybacillaceae</taxon>
        <taxon>Geobacillus</taxon>
    </lineage>
</organism>
<dbReference type="EMBL" id="MQMG01000043">
    <property type="protein sequence ID" value="OKO90786.1"/>
    <property type="molecule type" value="Genomic_DNA"/>
</dbReference>
<dbReference type="SMART" id="SM00967">
    <property type="entry name" value="SpoU_sub_bind"/>
    <property type="match status" value="1"/>
</dbReference>
<evidence type="ECO:0000256" key="2">
    <source>
        <dbReference type="ARBA" id="ARBA00022603"/>
    </source>
</evidence>
<dbReference type="Gene3D" id="3.30.1330.30">
    <property type="match status" value="1"/>
</dbReference>
<dbReference type="GO" id="GO:0006396">
    <property type="term" value="P:RNA processing"/>
    <property type="evidence" value="ECO:0007669"/>
    <property type="project" value="InterPro"/>
</dbReference>
<dbReference type="CDD" id="cd18095">
    <property type="entry name" value="SpoU-like_rRNA-MTase"/>
    <property type="match status" value="1"/>
</dbReference>
<keyword evidence="2 5" id="KW-0489">Methyltransferase</keyword>
<dbReference type="InterPro" id="IPR029028">
    <property type="entry name" value="Alpha/beta_knot_MTases"/>
</dbReference>
<dbReference type="SUPFAM" id="SSF55315">
    <property type="entry name" value="L30e-like"/>
    <property type="match status" value="1"/>
</dbReference>
<dbReference type="GO" id="GO:0032259">
    <property type="term" value="P:methylation"/>
    <property type="evidence" value="ECO:0007669"/>
    <property type="project" value="UniProtKB-KW"/>
</dbReference>
<evidence type="ECO:0000313" key="5">
    <source>
        <dbReference type="EMBL" id="OKO90786.1"/>
    </source>
</evidence>
<proteinExistence type="inferred from homology"/>
<dbReference type="GO" id="GO:0005737">
    <property type="term" value="C:cytoplasm"/>
    <property type="evidence" value="ECO:0007669"/>
    <property type="project" value="UniProtKB-ARBA"/>
</dbReference>
<accession>A0A1Q5SS83</accession>
<comment type="caution">
    <text evidence="5">The sequence shown here is derived from an EMBL/GenBank/DDBJ whole genome shotgun (WGS) entry which is preliminary data.</text>
</comment>